<dbReference type="EMBL" id="QUSG01000052">
    <property type="protein sequence ID" value="KAA3518266.1"/>
    <property type="molecule type" value="Genomic_DNA"/>
</dbReference>
<dbReference type="RefSeq" id="WP_060716700.1">
    <property type="nucleotide sequence ID" value="NZ_CP118262.1"/>
</dbReference>
<name>A0A109CXA9_AGRVI</name>
<dbReference type="InterPro" id="IPR000836">
    <property type="entry name" value="PRTase_dom"/>
</dbReference>
<evidence type="ECO:0000313" key="4">
    <source>
        <dbReference type="Proteomes" id="UP000175993"/>
    </source>
</evidence>
<dbReference type="AlphaFoldDB" id="A0A109CXA9"/>
<dbReference type="GeneID" id="60684158"/>
<reference evidence="1 5" key="1">
    <citation type="submission" date="2018-08" db="EMBL/GenBank/DDBJ databases">
        <title>Genome sequencing of Agrobacterium vitis strain ICMP 10754.</title>
        <authorList>
            <person name="Visnovsky S.B."/>
            <person name="Pitman A.R."/>
        </authorList>
    </citation>
    <scope>NUCLEOTIDE SEQUENCE [LARGE SCALE GENOMIC DNA]</scope>
    <source>
        <strain evidence="1 5">ICMP 10754</strain>
    </source>
</reference>
<dbReference type="Proteomes" id="UP000175993">
    <property type="component" value="Unassembled WGS sequence"/>
</dbReference>
<dbReference type="EMBL" id="JACXXJ020000003">
    <property type="protein sequence ID" value="MBF2712983.1"/>
    <property type="molecule type" value="Genomic_DNA"/>
</dbReference>
<dbReference type="InterPro" id="IPR029057">
    <property type="entry name" value="PRTase-like"/>
</dbReference>
<protein>
    <submittedName>
        <fullName evidence="1">ComF family protein</fullName>
    </submittedName>
</protein>
<comment type="caution">
    <text evidence="1">The sequence shown here is derived from an EMBL/GenBank/DDBJ whole genome shotgun (WGS) entry which is preliminary data.</text>
</comment>
<gene>
    <name evidence="3" type="ORF">BBI04_023935</name>
    <name evidence="1" type="ORF">DXT89_26960</name>
    <name evidence="2" type="ORF">IEI95_001765</name>
</gene>
<accession>A0A109CXA9</accession>
<dbReference type="EMBL" id="MBEV02000020">
    <property type="protein sequence ID" value="MUP07837.1"/>
    <property type="molecule type" value="Genomic_DNA"/>
</dbReference>
<dbReference type="SUPFAM" id="SSF53271">
    <property type="entry name" value="PRTase-like"/>
    <property type="match status" value="1"/>
</dbReference>
<reference evidence="2" key="3">
    <citation type="submission" date="2020-11" db="EMBL/GenBank/DDBJ databases">
        <title>Agrobacterium vitis strain K377 genome.</title>
        <authorList>
            <person name="Xi H."/>
        </authorList>
    </citation>
    <scope>NUCLEOTIDE SEQUENCE</scope>
    <source>
        <strain evidence="2">K377</strain>
    </source>
</reference>
<evidence type="ECO:0000313" key="3">
    <source>
        <dbReference type="EMBL" id="MUP07837.1"/>
    </source>
</evidence>
<evidence type="ECO:0000313" key="5">
    <source>
        <dbReference type="Proteomes" id="UP000436911"/>
    </source>
</evidence>
<dbReference type="Gene3D" id="3.40.50.2020">
    <property type="match status" value="1"/>
</dbReference>
<dbReference type="Proteomes" id="UP000436911">
    <property type="component" value="Unassembled WGS sequence"/>
</dbReference>
<dbReference type="OrthoDB" id="9779910at2"/>
<proteinExistence type="predicted"/>
<sequence length="196" mass="21454">MQVQIKQITGSWDLGYALHKHSLHSTFTGHNEFGHPTYDTTRSEPGEALYQLKYRNDWSQAGPIAAQIKTSILPLFETIGLIVPMPASTLRARQPVDEIANELAKVIDASVFNNIIVKAPAPEGGTPLKNLNTKAEKDAALAGRFSINDQISGDGSWNALLLDDLYDTGATMDAVCKTLKTYPKIARVYAVAVTWK</sequence>
<dbReference type="CDD" id="cd06223">
    <property type="entry name" value="PRTases_typeI"/>
    <property type="match status" value="1"/>
</dbReference>
<organism evidence="1 5">
    <name type="scientific">Agrobacterium vitis</name>
    <name type="common">Rhizobium vitis</name>
    <dbReference type="NCBI Taxonomy" id="373"/>
    <lineage>
        <taxon>Bacteria</taxon>
        <taxon>Pseudomonadati</taxon>
        <taxon>Pseudomonadota</taxon>
        <taxon>Alphaproteobacteria</taxon>
        <taxon>Hyphomicrobiales</taxon>
        <taxon>Rhizobiaceae</taxon>
        <taxon>Rhizobium/Agrobacterium group</taxon>
        <taxon>Agrobacterium</taxon>
    </lineage>
</organism>
<evidence type="ECO:0000313" key="2">
    <source>
        <dbReference type="EMBL" id="MBF2712983.1"/>
    </source>
</evidence>
<evidence type="ECO:0000313" key="1">
    <source>
        <dbReference type="EMBL" id="KAA3518266.1"/>
    </source>
</evidence>
<dbReference type="Proteomes" id="UP000655037">
    <property type="component" value="Unassembled WGS sequence"/>
</dbReference>
<reference evidence="3 4" key="2">
    <citation type="submission" date="2019-11" db="EMBL/GenBank/DDBJ databases">
        <title>Whole-genome sequencing of Allorhizobium vitis.</title>
        <authorList>
            <person name="Gan H.M."/>
            <person name="Savka M.A."/>
        </authorList>
    </citation>
    <scope>NUCLEOTIDE SEQUENCE [LARGE SCALE GENOMIC DNA]</scope>
    <source>
        <strain evidence="3 4">AB4</strain>
    </source>
</reference>